<feature type="domain" description="NB-ARC" evidence="1">
    <location>
        <begin position="219"/>
        <end position="356"/>
    </location>
</feature>
<evidence type="ECO:0000313" key="2">
    <source>
        <dbReference type="EMBL" id="QNO56331.1"/>
    </source>
</evidence>
<protein>
    <submittedName>
        <fullName evidence="2">HTH-type transcriptional regulator MalT</fullName>
    </submittedName>
</protein>
<sequence length="1077" mass="123089">MAMELGAGYISKALLQNLVIPEIAKRLAGKAGEKGAKLKDIDKPEWLRKIGQWLDDHPVGTPEKVEKIINAHQEKIVRELTEHKGELSDLGQQIFDVVNELKERIDNAQLTGEDKAFLAEVKKNFDPDEFEKRLEKILKKNVDVDSQKIHDELTIFFNNMGWDDKLDVIDSKLDLVLKNISEGIEDIKGRLDRIERSKRIEIRYLPEAPPDVSDFVDRETYLDDLRNRLAKKNTIVIQGIAGIGKTQLAARLKKDIESEYVSFWKELRDVDTFDSVTRNLAGFLRKNRDSELAEYIEDGATDHDTIITMLLGSLENKNYVLFFDNYHVVENKEIHDLFKQFKDRLKGSTIVITTRNPPPFVQIDLDESNITEKGIEGFELEATKVYLEQMGVNVSEEQLTEINRRMGGHPLSLSMFVSVTKNKKGEMEAGEILNKLPKKGRLEKYLYNNIYERLNDDEQRVLEAISVFRTPVLLDACVYVAKGGNVKKTLILLEEKLLVKEKGDLYYLHDLIRDFSYNLIDDPKEYHRRAGEYYAQLEKTPENILETTYHMIKDAGVINNEVISYLIDAPEDFYTSMVVFDILLGHTDIKSNKIINLLNKLVNVDNLNVLQSFANNLGDLFSKLNKKDRKYIFELITELLKKDNPQILTGIVRSSGIILRSDPEPMLPILGKLFSEKSPLDFYIIQYIVESQHYTDETVALLKKALDRYRKKGNLSYKMALEALKRGGIEVEVEEYIIPINQLKGKTTDELIETLDRLIEEGKDVILDFSILILNQIAEESPEGTSKLLKKIVGLSNDSITRLFNIDKVLAKVIRNSPGLIEPFIYDDNIFSKFVGLRALDLIKQERPDITKEFVTPLIDDSDQLLQCMAKITLEEVEENVGEQTKPVGGIIDGIKIVSKFMKNHQMVYNALRGQVSLTEPRQFYTAIWIFEKSIEKSDPEKIVRILDALGLENPTIKNIVMWFIGTTKGHPVGMITIFDKIVLIRGTLDDKFAGISVIGELGCLAPQKACKILKRYNRDDEYSFIREFALWALIKIYDPSPEEAEKYLRDFLNDPNENLKIIADVTLNGIGIVAAA</sequence>
<reference evidence="2" key="1">
    <citation type="submission" date="2020-06" db="EMBL/GenBank/DDBJ databases">
        <title>Unique genomic features of the anaerobic methanotrophic archaea.</title>
        <authorList>
            <person name="Chadwick G.L."/>
            <person name="Skennerton C.T."/>
            <person name="Laso-Perez R."/>
            <person name="Leu A.O."/>
            <person name="Speth D.R."/>
            <person name="Yu H."/>
            <person name="Morgan-Lang C."/>
            <person name="Hatzenpichler R."/>
            <person name="Goudeau D."/>
            <person name="Malmstrom R."/>
            <person name="Brazelton W.J."/>
            <person name="Woyke T."/>
            <person name="Hallam S.J."/>
            <person name="Tyson G.W."/>
            <person name="Wegener G."/>
            <person name="Boetius A."/>
            <person name="Orphan V."/>
        </authorList>
    </citation>
    <scope>NUCLEOTIDE SEQUENCE</scope>
</reference>
<dbReference type="AlphaFoldDB" id="A0A7G9Z7U7"/>
<proteinExistence type="predicted"/>
<dbReference type="GO" id="GO:0043531">
    <property type="term" value="F:ADP binding"/>
    <property type="evidence" value="ECO:0007669"/>
    <property type="project" value="InterPro"/>
</dbReference>
<dbReference type="Gene3D" id="3.40.50.300">
    <property type="entry name" value="P-loop containing nucleotide triphosphate hydrolases"/>
    <property type="match status" value="1"/>
</dbReference>
<name>A0A7G9Z7U7_9EURY</name>
<gene>
    <name evidence="2" type="primary">malT</name>
    <name evidence="2" type="ORF">CHKFHCLN_00005</name>
</gene>
<dbReference type="InterPro" id="IPR027417">
    <property type="entry name" value="P-loop_NTPase"/>
</dbReference>
<dbReference type="InterPro" id="IPR016024">
    <property type="entry name" value="ARM-type_fold"/>
</dbReference>
<dbReference type="EMBL" id="MT631653">
    <property type="protein sequence ID" value="QNO56331.1"/>
    <property type="molecule type" value="Genomic_DNA"/>
</dbReference>
<dbReference type="PANTHER" id="PTHR47691">
    <property type="entry name" value="REGULATOR-RELATED"/>
    <property type="match status" value="1"/>
</dbReference>
<dbReference type="InterPro" id="IPR002182">
    <property type="entry name" value="NB-ARC"/>
</dbReference>
<dbReference type="SUPFAM" id="SSF48371">
    <property type="entry name" value="ARM repeat"/>
    <property type="match status" value="1"/>
</dbReference>
<dbReference type="SUPFAM" id="SSF52540">
    <property type="entry name" value="P-loop containing nucleoside triphosphate hydrolases"/>
    <property type="match status" value="1"/>
</dbReference>
<accession>A0A7G9Z7U7</accession>
<evidence type="ECO:0000259" key="1">
    <source>
        <dbReference type="Pfam" id="PF00931"/>
    </source>
</evidence>
<organism evidence="2">
    <name type="scientific">Candidatus Methanophaga sp. ANME-1 ERB7</name>
    <dbReference type="NCBI Taxonomy" id="2759913"/>
    <lineage>
        <taxon>Archaea</taxon>
        <taxon>Methanobacteriati</taxon>
        <taxon>Methanobacteriota</taxon>
        <taxon>Stenosarchaea group</taxon>
        <taxon>Methanomicrobia</taxon>
        <taxon>Candidatus Methanophagales</taxon>
        <taxon>Candidatus Methanophagaceae</taxon>
        <taxon>Candidatus Methanophaga</taxon>
    </lineage>
</organism>
<dbReference type="Pfam" id="PF00931">
    <property type="entry name" value="NB-ARC"/>
    <property type="match status" value="1"/>
</dbReference>
<dbReference type="PANTHER" id="PTHR47691:SF3">
    <property type="entry name" value="HTH-TYPE TRANSCRIPTIONAL REGULATOR RV0890C-RELATED"/>
    <property type="match status" value="1"/>
</dbReference>